<reference evidence="3" key="3">
    <citation type="submission" date="2015-06" db="UniProtKB">
        <authorList>
            <consortium name="EnsemblMetazoa"/>
        </authorList>
    </citation>
    <scope>IDENTIFICATION</scope>
</reference>
<gene>
    <name evidence="2" type="ORF">CAPTEDRAFT_210601</name>
</gene>
<dbReference type="EMBL" id="KB306540">
    <property type="protein sequence ID" value="ELT99756.1"/>
    <property type="molecule type" value="Genomic_DNA"/>
</dbReference>
<evidence type="ECO:0000313" key="3">
    <source>
        <dbReference type="EnsemblMetazoa" id="CapteP210601"/>
    </source>
</evidence>
<sequence length="374" mass="42996">MAIENHILKPRYLLTISLICMVFLSGPLIKIELFPKHNTEPPKDVSTGRIVLSNWNISSSCSNSFLRKFVQENHRYPDNIVWDKNKTLFHLSVCRLIELASVEECLLHKSISTIAVYGDSQGWRYGHALRFHLNHEKMPCIITAEEKRHEKEPDLEYLSRGDNQLRARMLPASHSCSGCSGFRAKCTSLTTNKTVNIEYIDTEDVMTNYVTLRAGNGSKAVSTFEKFLFEVYLKDSFPDLNVFFIPMNHIKRKPMKHFKDNFPRLLSVIKANKPPNSEVFVISGTAESDKGRAASYLNRRFHGLLANDAIEKLNSELFAMLESDIVNATSKIYSFLNLMDVTLPVLCWSKDGVHFEREWYAAFWKSFFNIYCID</sequence>
<evidence type="ECO:0000313" key="4">
    <source>
        <dbReference type="Proteomes" id="UP000014760"/>
    </source>
</evidence>
<dbReference type="HOGENOM" id="CLU_038092_1_0_1"/>
<dbReference type="AlphaFoldDB" id="R7U7V5"/>
<keyword evidence="4" id="KW-1185">Reference proteome</keyword>
<evidence type="ECO:0000313" key="2">
    <source>
        <dbReference type="EMBL" id="ELT99756.1"/>
    </source>
</evidence>
<reference evidence="4" key="1">
    <citation type="submission" date="2012-12" db="EMBL/GenBank/DDBJ databases">
        <authorList>
            <person name="Hellsten U."/>
            <person name="Grimwood J."/>
            <person name="Chapman J.A."/>
            <person name="Shapiro H."/>
            <person name="Aerts A."/>
            <person name="Otillar R.P."/>
            <person name="Terry A.Y."/>
            <person name="Boore J.L."/>
            <person name="Simakov O."/>
            <person name="Marletaz F."/>
            <person name="Cho S.-J."/>
            <person name="Edsinger-Gonzales E."/>
            <person name="Havlak P."/>
            <person name="Kuo D.-H."/>
            <person name="Larsson T."/>
            <person name="Lv J."/>
            <person name="Arendt D."/>
            <person name="Savage R."/>
            <person name="Osoegawa K."/>
            <person name="de Jong P."/>
            <person name="Lindberg D.R."/>
            <person name="Seaver E.C."/>
            <person name="Weisblat D.A."/>
            <person name="Putnam N.H."/>
            <person name="Grigoriev I.V."/>
            <person name="Rokhsar D.S."/>
        </authorList>
    </citation>
    <scope>NUCLEOTIDE SEQUENCE</scope>
    <source>
        <strain evidence="4">I ESC-2004</strain>
    </source>
</reference>
<dbReference type="Proteomes" id="UP000014760">
    <property type="component" value="Unassembled WGS sequence"/>
</dbReference>
<name>R7U7V5_CAPTE</name>
<protein>
    <submittedName>
        <fullName evidence="2 3">Uncharacterized protein</fullName>
    </submittedName>
</protein>
<feature type="transmembrane region" description="Helical" evidence="1">
    <location>
        <begin position="12"/>
        <end position="29"/>
    </location>
</feature>
<keyword evidence="1" id="KW-0812">Transmembrane</keyword>
<organism evidence="2">
    <name type="scientific">Capitella teleta</name>
    <name type="common">Polychaete worm</name>
    <dbReference type="NCBI Taxonomy" id="283909"/>
    <lineage>
        <taxon>Eukaryota</taxon>
        <taxon>Metazoa</taxon>
        <taxon>Spiralia</taxon>
        <taxon>Lophotrochozoa</taxon>
        <taxon>Annelida</taxon>
        <taxon>Polychaeta</taxon>
        <taxon>Sedentaria</taxon>
        <taxon>Scolecida</taxon>
        <taxon>Capitellidae</taxon>
        <taxon>Capitella</taxon>
    </lineage>
</organism>
<evidence type="ECO:0000256" key="1">
    <source>
        <dbReference type="SAM" id="Phobius"/>
    </source>
</evidence>
<dbReference type="EnsemblMetazoa" id="CapteT210601">
    <property type="protein sequence ID" value="CapteP210601"/>
    <property type="gene ID" value="CapteG210601"/>
</dbReference>
<keyword evidence="1" id="KW-0472">Membrane</keyword>
<accession>R7U7V5</accession>
<dbReference type="OrthoDB" id="6326328at2759"/>
<keyword evidence="1" id="KW-1133">Transmembrane helix</keyword>
<proteinExistence type="predicted"/>
<dbReference type="EMBL" id="AMQN01009904">
    <property type="status" value="NOT_ANNOTATED_CDS"/>
    <property type="molecule type" value="Genomic_DNA"/>
</dbReference>
<reference evidence="2 4" key="2">
    <citation type="journal article" date="2013" name="Nature">
        <title>Insights into bilaterian evolution from three spiralian genomes.</title>
        <authorList>
            <person name="Simakov O."/>
            <person name="Marletaz F."/>
            <person name="Cho S.J."/>
            <person name="Edsinger-Gonzales E."/>
            <person name="Havlak P."/>
            <person name="Hellsten U."/>
            <person name="Kuo D.H."/>
            <person name="Larsson T."/>
            <person name="Lv J."/>
            <person name="Arendt D."/>
            <person name="Savage R."/>
            <person name="Osoegawa K."/>
            <person name="de Jong P."/>
            <person name="Grimwood J."/>
            <person name="Chapman J.A."/>
            <person name="Shapiro H."/>
            <person name="Aerts A."/>
            <person name="Otillar R.P."/>
            <person name="Terry A.Y."/>
            <person name="Boore J.L."/>
            <person name="Grigoriev I.V."/>
            <person name="Lindberg D.R."/>
            <person name="Seaver E.C."/>
            <person name="Weisblat D.A."/>
            <person name="Putnam N.H."/>
            <person name="Rokhsar D.S."/>
        </authorList>
    </citation>
    <scope>NUCLEOTIDE SEQUENCE</scope>
    <source>
        <strain evidence="2 4">I ESC-2004</strain>
    </source>
</reference>